<feature type="coiled-coil region" evidence="1">
    <location>
        <begin position="394"/>
        <end position="421"/>
    </location>
</feature>
<dbReference type="EMBL" id="FJUY01000005">
    <property type="protein sequence ID" value="CZT18366.1"/>
    <property type="molecule type" value="Genomic_DNA"/>
</dbReference>
<evidence type="ECO:0000256" key="1">
    <source>
        <dbReference type="SAM" id="Coils"/>
    </source>
</evidence>
<dbReference type="AlphaFoldDB" id="A0A2D3V4B2"/>
<evidence type="ECO:0000256" key="2">
    <source>
        <dbReference type="SAM" id="MobiDB-lite"/>
    </source>
</evidence>
<proteinExistence type="predicted"/>
<dbReference type="GeneID" id="35599387"/>
<evidence type="ECO:0000313" key="4">
    <source>
        <dbReference type="Proteomes" id="UP000225277"/>
    </source>
</evidence>
<sequence>MTPRSRAPKATRRSTPAAATSGISKAGQRRISTKPGIRTPPKPRQKSKRFQEAKDGDMSSMVKVGWGAEKMLATYNETQVAKGLPTVEQIDDPHVLSLIETRKNAQQANTRRYQARKTKQAALGDIDAARKLKWSDQRIKSLHLWVRNGRIGIFDQKLNQEDDEDSEDSEDSEDFEGESEAESEEELEAELEENPEYDFDFVLGSEPDAVRKLEPEMDLEDNIQVAGPPVDGWPRKMLHQDRTPPAMPSYPSENITMFDHDQSADDEKWEFSEEISTGYPDVMSLPEDNAPGSPEGSATNSWFELLRNDHADFPKVRTNTELPYHSQQHMSMTHPRTDGASSSDPSIYDNSYLPYNTNNGFEQYASRTGDPWSLAGDHQLYASQDDIHARQYEFDEASRALHLAQERVNEANRELLDTKQRSTFMDHQMEWLNMNQ</sequence>
<feature type="compositionally biased region" description="Basic residues" evidence="2">
    <location>
        <begin position="1"/>
        <end position="12"/>
    </location>
</feature>
<evidence type="ECO:0000313" key="3">
    <source>
        <dbReference type="EMBL" id="CZT18366.1"/>
    </source>
</evidence>
<name>A0A2D3V4B2_9PEZI</name>
<gene>
    <name evidence="3" type="ORF">RCC_04210</name>
</gene>
<feature type="region of interest" description="Disordered" evidence="2">
    <location>
        <begin position="1"/>
        <end position="58"/>
    </location>
</feature>
<accession>A0A2D3V4B2</accession>
<feature type="compositionally biased region" description="Acidic residues" evidence="2">
    <location>
        <begin position="161"/>
        <end position="199"/>
    </location>
</feature>
<keyword evidence="1" id="KW-0175">Coiled coil</keyword>
<organism evidence="3 4">
    <name type="scientific">Ramularia collo-cygni</name>
    <dbReference type="NCBI Taxonomy" id="112498"/>
    <lineage>
        <taxon>Eukaryota</taxon>
        <taxon>Fungi</taxon>
        <taxon>Dikarya</taxon>
        <taxon>Ascomycota</taxon>
        <taxon>Pezizomycotina</taxon>
        <taxon>Dothideomycetes</taxon>
        <taxon>Dothideomycetidae</taxon>
        <taxon>Mycosphaerellales</taxon>
        <taxon>Mycosphaerellaceae</taxon>
        <taxon>Ramularia</taxon>
    </lineage>
</organism>
<reference evidence="3 4" key="1">
    <citation type="submission" date="2016-03" db="EMBL/GenBank/DDBJ databases">
        <authorList>
            <person name="Ploux O."/>
        </authorList>
    </citation>
    <scope>NUCLEOTIDE SEQUENCE [LARGE SCALE GENOMIC DNA]</scope>
    <source>
        <strain evidence="3 4">URUG2</strain>
    </source>
</reference>
<dbReference type="Proteomes" id="UP000225277">
    <property type="component" value="Unassembled WGS sequence"/>
</dbReference>
<keyword evidence="4" id="KW-1185">Reference proteome</keyword>
<dbReference type="RefSeq" id="XP_023625256.1">
    <property type="nucleotide sequence ID" value="XM_023769488.1"/>
</dbReference>
<protein>
    <submittedName>
        <fullName evidence="3">Uncharacterized protein</fullName>
    </submittedName>
</protein>
<feature type="region of interest" description="Disordered" evidence="2">
    <location>
        <begin position="325"/>
        <end position="344"/>
    </location>
</feature>
<feature type="region of interest" description="Disordered" evidence="2">
    <location>
        <begin position="156"/>
        <end position="204"/>
    </location>
</feature>